<feature type="domain" description="Tyr recombinase" evidence="2">
    <location>
        <begin position="1"/>
        <end position="114"/>
    </location>
</feature>
<dbReference type="InterPro" id="IPR013762">
    <property type="entry name" value="Integrase-like_cat_sf"/>
</dbReference>
<sequence length="126" mass="14327">MTGGNELKKHKRIIAKEKLACGPLYKDFNLVVCTSNGTPVIPRNLLRSFYSIIKKAEVPKIRFHDLRHTVATLMLKEGINPKIVKEILGHSDIRITLDTYSHVLPSIHKETAQKYGDMLFGKENML</sequence>
<reference evidence="3 4" key="1">
    <citation type="submission" date="2019-11" db="EMBL/GenBank/DDBJ databases">
        <title>Draft genome sequences of five Paenibacillus species of dairy origin.</title>
        <authorList>
            <person name="Olajide A.M."/>
            <person name="Chen S."/>
            <person name="Lapointe G."/>
        </authorList>
    </citation>
    <scope>NUCLEOTIDE SEQUENCE [LARGE SCALE GENOMIC DNA]</scope>
    <source>
        <strain evidence="3 4">2CS3</strain>
    </source>
</reference>
<keyword evidence="1" id="KW-0233">DNA recombination</keyword>
<comment type="caution">
    <text evidence="3">The sequence shown here is derived from an EMBL/GenBank/DDBJ whole genome shotgun (WGS) entry which is preliminary data.</text>
</comment>
<dbReference type="GO" id="GO:0015074">
    <property type="term" value="P:DNA integration"/>
    <property type="evidence" value="ECO:0007669"/>
    <property type="project" value="InterPro"/>
</dbReference>
<evidence type="ECO:0000256" key="1">
    <source>
        <dbReference type="ARBA" id="ARBA00023172"/>
    </source>
</evidence>
<keyword evidence="4" id="KW-1185">Reference proteome</keyword>
<dbReference type="EMBL" id="WNZX01000029">
    <property type="protein sequence ID" value="MUG73613.1"/>
    <property type="molecule type" value="Genomic_DNA"/>
</dbReference>
<evidence type="ECO:0000313" key="4">
    <source>
        <dbReference type="Proteomes" id="UP000450917"/>
    </source>
</evidence>
<evidence type="ECO:0000313" key="3">
    <source>
        <dbReference type="EMBL" id="MUG73613.1"/>
    </source>
</evidence>
<dbReference type="PROSITE" id="PS51898">
    <property type="entry name" value="TYR_RECOMBINASE"/>
    <property type="match status" value="1"/>
</dbReference>
<protein>
    <submittedName>
        <fullName evidence="3">Tyrosine-type recombinase/integrase</fullName>
    </submittedName>
</protein>
<name>A0A7X2ZG35_9BACL</name>
<dbReference type="AlphaFoldDB" id="A0A7X2ZG35"/>
<dbReference type="GO" id="GO:0003677">
    <property type="term" value="F:DNA binding"/>
    <property type="evidence" value="ECO:0007669"/>
    <property type="project" value="InterPro"/>
</dbReference>
<dbReference type="Gene3D" id="1.10.443.10">
    <property type="entry name" value="Intergrase catalytic core"/>
    <property type="match status" value="1"/>
</dbReference>
<dbReference type="GO" id="GO:0006310">
    <property type="term" value="P:DNA recombination"/>
    <property type="evidence" value="ECO:0007669"/>
    <property type="project" value="UniProtKB-KW"/>
</dbReference>
<dbReference type="Pfam" id="PF00589">
    <property type="entry name" value="Phage_integrase"/>
    <property type="match status" value="1"/>
</dbReference>
<dbReference type="InterPro" id="IPR002104">
    <property type="entry name" value="Integrase_catalytic"/>
</dbReference>
<organism evidence="3 4">
    <name type="scientific">Paenibacillus validus</name>
    <dbReference type="NCBI Taxonomy" id="44253"/>
    <lineage>
        <taxon>Bacteria</taxon>
        <taxon>Bacillati</taxon>
        <taxon>Bacillota</taxon>
        <taxon>Bacilli</taxon>
        <taxon>Bacillales</taxon>
        <taxon>Paenibacillaceae</taxon>
        <taxon>Paenibacillus</taxon>
    </lineage>
</organism>
<gene>
    <name evidence="3" type="ORF">GNP93_23600</name>
</gene>
<accession>A0A7X2ZG35</accession>
<dbReference type="SUPFAM" id="SSF56349">
    <property type="entry name" value="DNA breaking-rejoining enzymes"/>
    <property type="match status" value="1"/>
</dbReference>
<proteinExistence type="predicted"/>
<evidence type="ECO:0000259" key="2">
    <source>
        <dbReference type="PROSITE" id="PS51898"/>
    </source>
</evidence>
<dbReference type="Proteomes" id="UP000450917">
    <property type="component" value="Unassembled WGS sequence"/>
</dbReference>
<dbReference type="InterPro" id="IPR011010">
    <property type="entry name" value="DNA_brk_join_enz"/>
</dbReference>